<name>A0A2J0YT69_RHIML</name>
<comment type="caution">
    <text evidence="2">The sequence shown here is derived from an EMBL/GenBank/DDBJ whole genome shotgun (WGS) entry which is preliminary data.</text>
</comment>
<gene>
    <name evidence="2" type="ORF">CEJ86_32110</name>
</gene>
<organism evidence="2 3">
    <name type="scientific">Rhizobium meliloti</name>
    <name type="common">Ensifer meliloti</name>
    <name type="synonym">Sinorhizobium meliloti</name>
    <dbReference type="NCBI Taxonomy" id="382"/>
    <lineage>
        <taxon>Bacteria</taxon>
        <taxon>Pseudomonadati</taxon>
        <taxon>Pseudomonadota</taxon>
        <taxon>Alphaproteobacteria</taxon>
        <taxon>Hyphomicrobiales</taxon>
        <taxon>Rhizobiaceae</taxon>
        <taxon>Sinorhizobium/Ensifer group</taxon>
        <taxon>Sinorhizobium</taxon>
    </lineage>
</organism>
<dbReference type="RefSeq" id="WP_100674993.1">
    <property type="nucleotide sequence ID" value="NZ_NJGD01000035.1"/>
</dbReference>
<sequence length="80" mass="8283">MPFSRFGRAADTHSGAQLGDGRGSVGHAAGDLEAAVKQSVANRDRALLEPPVHTVPRSLVRSRIAASGTSSACGRRTVVM</sequence>
<feature type="region of interest" description="Disordered" evidence="1">
    <location>
        <begin position="1"/>
        <end position="27"/>
    </location>
</feature>
<evidence type="ECO:0000313" key="3">
    <source>
        <dbReference type="Proteomes" id="UP000231987"/>
    </source>
</evidence>
<proteinExistence type="predicted"/>
<dbReference type="AlphaFoldDB" id="A0A2J0YT69"/>
<accession>A0A2J0YT69</accession>
<dbReference type="EMBL" id="NJGD01000035">
    <property type="protein sequence ID" value="PJR08808.1"/>
    <property type="molecule type" value="Genomic_DNA"/>
</dbReference>
<protein>
    <submittedName>
        <fullName evidence="2">Uncharacterized protein</fullName>
    </submittedName>
</protein>
<evidence type="ECO:0000256" key="1">
    <source>
        <dbReference type="SAM" id="MobiDB-lite"/>
    </source>
</evidence>
<dbReference type="Proteomes" id="UP000231987">
    <property type="component" value="Unassembled WGS sequence"/>
</dbReference>
<evidence type="ECO:0000313" key="2">
    <source>
        <dbReference type="EMBL" id="PJR08808.1"/>
    </source>
</evidence>
<reference evidence="2 3" key="1">
    <citation type="submission" date="2017-06" db="EMBL/GenBank/DDBJ databases">
        <title>Ensifer strains isolated from leguminous trees and herbs display diverse denitrification phenotypes with some acting as strong N2O sinks.</title>
        <authorList>
            <person name="Woliy K."/>
            <person name="Mania D."/>
            <person name="Bakken L.R."/>
            <person name="Frostegard A."/>
        </authorList>
    </citation>
    <scope>NUCLEOTIDE SEQUENCE [LARGE SCALE GENOMIC DNA]</scope>
    <source>
        <strain evidence="2 3">AC50a</strain>
    </source>
</reference>